<evidence type="ECO:0000256" key="1">
    <source>
        <dbReference type="SAM" id="SignalP"/>
    </source>
</evidence>
<keyword evidence="1" id="KW-0732">Signal</keyword>
<dbReference type="Proteomes" id="UP000609651">
    <property type="component" value="Unassembled WGS sequence"/>
</dbReference>
<evidence type="ECO:0000313" key="2">
    <source>
        <dbReference type="EMBL" id="NNJ26723.1"/>
    </source>
</evidence>
<proteinExistence type="predicted"/>
<sequence>MLAPLPLGLAALLALAPPPNSPPRDEPEVRELIVSPAPLPDPALKHRLTIPDEARLPGSAVTYWYRAELVMAQDETIRVRNADGAAVRSRQGLAGDLLTEPPADLTAERIGRDVDFSDRGDGWESWQAFRDMEAAARRPPGDWGFGVEALSGRESVEFLLPEIQNVRGLARLITLRGRSRVGRGDYEGALADATVALRLSEDCGRAPFLVADLVAVAVTTITNDHLIEAIVAAPDSPNLYYALTERPDPAAGLADSWDFEFSFADRFAPWLKDAETREWPAERWRAELIALHEAIDELDGNPATDRDQAVATVDRLLTDDLPAAKAALVAAGLDPAAVDAMPPGQAIAASQARTLRRMADRQRVALALPPRQALAALTEIETAFTADGAPALLALSMWPSVRQAYAAGLRAQTDLAALWTIEALRAHAAASGAFPQALEDVVVVPVPENPGAGKAFGYRLEGETAVLEVIRDPARAPVNRIYRLTLRGDG</sequence>
<organism evidence="2 3">
    <name type="scientific">Alienimonas chondri</name>
    <dbReference type="NCBI Taxonomy" id="2681879"/>
    <lineage>
        <taxon>Bacteria</taxon>
        <taxon>Pseudomonadati</taxon>
        <taxon>Planctomycetota</taxon>
        <taxon>Planctomycetia</taxon>
        <taxon>Planctomycetales</taxon>
        <taxon>Planctomycetaceae</taxon>
        <taxon>Alienimonas</taxon>
    </lineage>
</organism>
<protein>
    <submittedName>
        <fullName evidence="2">Uncharacterized protein</fullName>
    </submittedName>
</protein>
<accession>A0ABX1VHI3</accession>
<name>A0ABX1VHI3_9PLAN</name>
<dbReference type="RefSeq" id="WP_171188004.1">
    <property type="nucleotide sequence ID" value="NZ_WTPX01000094.1"/>
</dbReference>
<reference evidence="2 3" key="1">
    <citation type="journal article" date="2020" name="Syst. Appl. Microbiol.">
        <title>Alienimonas chondri sp. nov., a novel planctomycete isolated from the biofilm of the red alga Chondrus crispus.</title>
        <authorList>
            <person name="Vitorino I."/>
            <person name="Albuquerque L."/>
            <person name="Wiegand S."/>
            <person name="Kallscheuer N."/>
            <person name="da Costa M.S."/>
            <person name="Lobo-da-Cunha A."/>
            <person name="Jogler C."/>
            <person name="Lage O.M."/>
        </authorList>
    </citation>
    <scope>NUCLEOTIDE SEQUENCE [LARGE SCALE GENOMIC DNA]</scope>
    <source>
        <strain evidence="2 3">LzC2</strain>
    </source>
</reference>
<dbReference type="EMBL" id="WTPX01000094">
    <property type="protein sequence ID" value="NNJ26723.1"/>
    <property type="molecule type" value="Genomic_DNA"/>
</dbReference>
<gene>
    <name evidence="2" type="ORF">LzC2_28140</name>
</gene>
<evidence type="ECO:0000313" key="3">
    <source>
        <dbReference type="Proteomes" id="UP000609651"/>
    </source>
</evidence>
<comment type="caution">
    <text evidence="2">The sequence shown here is derived from an EMBL/GenBank/DDBJ whole genome shotgun (WGS) entry which is preliminary data.</text>
</comment>
<feature type="signal peptide" evidence="1">
    <location>
        <begin position="1"/>
        <end position="16"/>
    </location>
</feature>
<feature type="chain" id="PRO_5045106987" evidence="1">
    <location>
        <begin position="17"/>
        <end position="490"/>
    </location>
</feature>
<keyword evidence="3" id="KW-1185">Reference proteome</keyword>